<dbReference type="InterPro" id="IPR001021">
    <property type="entry name" value="Ribosomal_bL25_long"/>
</dbReference>
<evidence type="ECO:0000256" key="5">
    <source>
        <dbReference type="HAMAP-Rule" id="MF_01334"/>
    </source>
</evidence>
<accession>A0A1J1EAN8</accession>
<evidence type="ECO:0000259" key="7">
    <source>
        <dbReference type="Pfam" id="PF14693"/>
    </source>
</evidence>
<dbReference type="InterPro" id="IPR011035">
    <property type="entry name" value="Ribosomal_bL25/Gln-tRNA_synth"/>
</dbReference>
<dbReference type="PANTHER" id="PTHR33284">
    <property type="entry name" value="RIBOSOMAL PROTEIN L25/GLN-TRNA SYNTHETASE, ANTI-CODON-BINDING DOMAIN-CONTAINING PROTEIN"/>
    <property type="match status" value="1"/>
</dbReference>
<organism evidence="8 9">
    <name type="scientific">Ichthyobacterium seriolicida</name>
    <dbReference type="NCBI Taxonomy" id="242600"/>
    <lineage>
        <taxon>Bacteria</taxon>
        <taxon>Pseudomonadati</taxon>
        <taxon>Bacteroidota</taxon>
        <taxon>Flavobacteriia</taxon>
        <taxon>Flavobacteriales</taxon>
        <taxon>Ichthyobacteriaceae</taxon>
        <taxon>Ichthyobacterium</taxon>
    </lineage>
</organism>
<comment type="subunit">
    <text evidence="5">Part of the 50S ribosomal subunit; part of the 5S rRNA/L5/L18/L25 subcomplex. Contacts the 5S rRNA. Binds to the 5S rRNA independently of L5 and L18.</text>
</comment>
<dbReference type="InterPro" id="IPR037121">
    <property type="entry name" value="Ribosomal_bL25_C"/>
</dbReference>
<dbReference type="NCBIfam" id="TIGR00731">
    <property type="entry name" value="bL25_bact_ctc"/>
    <property type="match status" value="1"/>
</dbReference>
<evidence type="ECO:0000256" key="2">
    <source>
        <dbReference type="ARBA" id="ARBA00022884"/>
    </source>
</evidence>
<dbReference type="PANTHER" id="PTHR33284:SF1">
    <property type="entry name" value="RIBOSOMAL PROTEIN L25_GLN-TRNA SYNTHETASE, ANTI-CODON-BINDING DOMAIN-CONTAINING PROTEIN"/>
    <property type="match status" value="1"/>
</dbReference>
<evidence type="ECO:0000259" key="6">
    <source>
        <dbReference type="Pfam" id="PF01386"/>
    </source>
</evidence>
<gene>
    <name evidence="5" type="primary">rplY</name>
    <name evidence="5" type="synonym">ctc</name>
    <name evidence="8" type="ORF">JBKA6_0990</name>
</gene>
<dbReference type="InterPro" id="IPR020057">
    <property type="entry name" value="Ribosomal_bL25_b-dom"/>
</dbReference>
<evidence type="ECO:0000256" key="1">
    <source>
        <dbReference type="ARBA" id="ARBA00022730"/>
    </source>
</evidence>
<reference evidence="8 9" key="1">
    <citation type="submission" date="2014-03" db="EMBL/GenBank/DDBJ databases">
        <title>complete genome sequence of Flavobacteriaceae bacterium JBKA-6.</title>
        <authorList>
            <person name="Takano T."/>
            <person name="Nakamura Y."/>
            <person name="Takuma S."/>
            <person name="Yasuike M."/>
            <person name="Matsuyama T."/>
            <person name="Sakai T."/>
            <person name="Fujiwara A."/>
            <person name="Kimoto K."/>
            <person name="Fukuda Y."/>
            <person name="Kondo H."/>
            <person name="Hirono I."/>
            <person name="Nakayasu C."/>
        </authorList>
    </citation>
    <scope>NUCLEOTIDE SEQUENCE [LARGE SCALE GENOMIC DNA]</scope>
    <source>
        <strain evidence="8 9">JBKA-6</strain>
    </source>
</reference>
<dbReference type="CDD" id="cd00495">
    <property type="entry name" value="Ribosomal_L25_TL5_CTC"/>
    <property type="match status" value="1"/>
</dbReference>
<evidence type="ECO:0000256" key="4">
    <source>
        <dbReference type="ARBA" id="ARBA00023274"/>
    </source>
</evidence>
<keyword evidence="3 5" id="KW-0689">Ribosomal protein</keyword>
<dbReference type="OrthoDB" id="9786489at2"/>
<dbReference type="InterPro" id="IPR020930">
    <property type="entry name" value="Ribosomal_uL5_bac-type"/>
</dbReference>
<dbReference type="EMBL" id="AP014564">
    <property type="protein sequence ID" value="BAV95003.1"/>
    <property type="molecule type" value="Genomic_DNA"/>
</dbReference>
<dbReference type="InterPro" id="IPR029751">
    <property type="entry name" value="Ribosomal_L25_dom"/>
</dbReference>
<evidence type="ECO:0000256" key="3">
    <source>
        <dbReference type="ARBA" id="ARBA00022980"/>
    </source>
</evidence>
<evidence type="ECO:0000313" key="8">
    <source>
        <dbReference type="EMBL" id="BAV95003.1"/>
    </source>
</evidence>
<dbReference type="Gene3D" id="2.170.120.20">
    <property type="entry name" value="Ribosomal protein L25, beta domain"/>
    <property type="match status" value="1"/>
</dbReference>
<proteinExistence type="inferred from homology"/>
<keyword evidence="4 5" id="KW-0687">Ribonucleoprotein</keyword>
<comment type="function">
    <text evidence="5">This is one of the proteins that binds to the 5S RNA in the ribosome where it forms part of the central protuberance.</text>
</comment>
<keyword evidence="2 5" id="KW-0694">RNA-binding</keyword>
<dbReference type="GO" id="GO:0008097">
    <property type="term" value="F:5S rRNA binding"/>
    <property type="evidence" value="ECO:0007669"/>
    <property type="project" value="InterPro"/>
</dbReference>
<dbReference type="SUPFAM" id="SSF50715">
    <property type="entry name" value="Ribosomal protein L25-like"/>
    <property type="match status" value="1"/>
</dbReference>
<dbReference type="GO" id="GO:0006412">
    <property type="term" value="P:translation"/>
    <property type="evidence" value="ECO:0007669"/>
    <property type="project" value="UniProtKB-UniRule"/>
</dbReference>
<feature type="domain" description="Large ribosomal subunit protein bL25 L25" evidence="6">
    <location>
        <begin position="6"/>
        <end position="90"/>
    </location>
</feature>
<dbReference type="RefSeq" id="WP_096686447.1">
    <property type="nucleotide sequence ID" value="NZ_AP014564.1"/>
</dbReference>
<dbReference type="Proteomes" id="UP000243197">
    <property type="component" value="Chromosome"/>
</dbReference>
<dbReference type="GO" id="GO:0003735">
    <property type="term" value="F:structural constituent of ribosome"/>
    <property type="evidence" value="ECO:0007669"/>
    <property type="project" value="InterPro"/>
</dbReference>
<dbReference type="Pfam" id="PF01386">
    <property type="entry name" value="Ribosomal_L25p"/>
    <property type="match status" value="1"/>
</dbReference>
<dbReference type="Pfam" id="PF14693">
    <property type="entry name" value="Ribosomal_TL5_C"/>
    <property type="match status" value="1"/>
</dbReference>
<comment type="similarity">
    <text evidence="5">Belongs to the bacterial ribosomal protein bL25 family. CTC subfamily.</text>
</comment>
<dbReference type="KEGG" id="ise:JBKA6_0990"/>
<protein>
    <recommendedName>
        <fullName evidence="5">Large ribosomal subunit protein bL25</fullName>
    </recommendedName>
    <alternativeName>
        <fullName evidence="5">General stress protein CTC</fullName>
    </alternativeName>
</protein>
<dbReference type="InterPro" id="IPR020056">
    <property type="entry name" value="Rbsml_bL25/Gln-tRNA_synth_N"/>
</dbReference>
<keyword evidence="1 5" id="KW-0699">rRNA-binding</keyword>
<name>A0A1J1EAN8_9FLAO</name>
<sequence>MKTLTINGKKRGDLGKSASRLLRKEDQVPCVIYGGEKTYYFSSEEKNFKELVYTPNSYITNVQLDDEKIEAVMQDIQFHPVTDKILHIDFIEVRDGKPVIVELPIITKGKSVGVMQGGILVKRLRKLPVKGFVNNLPESIEIDISDLNIGDSVSVGDLSMGQNEILSSKKNIVVKIKTSRVANTAKKAAEADKKSKSKSK</sequence>
<keyword evidence="9" id="KW-1185">Reference proteome</keyword>
<evidence type="ECO:0000313" key="9">
    <source>
        <dbReference type="Proteomes" id="UP000243197"/>
    </source>
</evidence>
<dbReference type="HAMAP" id="MF_01334">
    <property type="entry name" value="Ribosomal_bL25_CTC"/>
    <property type="match status" value="1"/>
</dbReference>
<dbReference type="GO" id="GO:0022625">
    <property type="term" value="C:cytosolic large ribosomal subunit"/>
    <property type="evidence" value="ECO:0007669"/>
    <property type="project" value="TreeGrafter"/>
</dbReference>
<dbReference type="NCBIfam" id="NF004132">
    <property type="entry name" value="PRK05618.2-2"/>
    <property type="match status" value="1"/>
</dbReference>
<dbReference type="Gene3D" id="2.40.240.10">
    <property type="entry name" value="Ribosomal Protein L25, Chain P"/>
    <property type="match status" value="1"/>
</dbReference>
<feature type="domain" description="Large ribosomal subunit protein bL25 beta" evidence="7">
    <location>
        <begin position="99"/>
        <end position="179"/>
    </location>
</feature>
<dbReference type="AlphaFoldDB" id="A0A1J1EAN8"/>